<protein>
    <recommendedName>
        <fullName evidence="4">Nucleoside diphosphate kinase</fullName>
    </recommendedName>
</protein>
<reference evidence="2 3" key="1">
    <citation type="submission" date="2024-10" db="EMBL/GenBank/DDBJ databases">
        <authorList>
            <person name="Topkara A.R."/>
            <person name="Saygin H."/>
        </authorList>
    </citation>
    <scope>NUCLEOTIDE SEQUENCE [LARGE SCALE GENOMIC DNA]</scope>
    <source>
        <strain evidence="2 3">M3C6</strain>
    </source>
</reference>
<sequence>MSEIMELPPKDVPKALLGLALQRRLAGQAAAVEVRVSSPWDVWWVAYRAALPFGELGLEPLLPYGACRRCTADALECAAADPPRHPDDVGERLCGCLRMWAVRIRSSAKPVVWPCWSLTIALIKPGAPAEAICDRLAAGHDILNAQTRMLTPADARRMYPDAYGEDYIAAVDAYLTSAPVHVLLLRSRAPDTSGGIKMRIRAEFGGDRLHNFLHMPDNPGEALADIAHLAGWAFLQEHERFDDDAAARLAFYRTALGVRDSDADSFGVAR</sequence>
<dbReference type="Proteomes" id="UP001603978">
    <property type="component" value="Unassembled WGS sequence"/>
</dbReference>
<accession>A0ABW7AMC3</accession>
<dbReference type="SUPFAM" id="SSF54919">
    <property type="entry name" value="Nucleoside diphosphate kinase, NDK"/>
    <property type="match status" value="1"/>
</dbReference>
<comment type="caution">
    <text evidence="1">Lacks conserved residue(s) required for the propagation of feature annotation.</text>
</comment>
<dbReference type="PROSITE" id="PS51374">
    <property type="entry name" value="NDPK_LIKE"/>
    <property type="match status" value="1"/>
</dbReference>
<dbReference type="InterPro" id="IPR036850">
    <property type="entry name" value="NDK-like_dom_sf"/>
</dbReference>
<evidence type="ECO:0000313" key="2">
    <source>
        <dbReference type="EMBL" id="MFG1707430.1"/>
    </source>
</evidence>
<comment type="caution">
    <text evidence="2">The sequence shown here is derived from an EMBL/GenBank/DDBJ whole genome shotgun (WGS) entry which is preliminary data.</text>
</comment>
<dbReference type="RefSeq" id="WP_393171126.1">
    <property type="nucleotide sequence ID" value="NZ_JBICRM010000021.1"/>
</dbReference>
<evidence type="ECO:0000313" key="3">
    <source>
        <dbReference type="Proteomes" id="UP001603978"/>
    </source>
</evidence>
<dbReference type="EMBL" id="JBICRM010000021">
    <property type="protein sequence ID" value="MFG1707430.1"/>
    <property type="molecule type" value="Genomic_DNA"/>
</dbReference>
<proteinExistence type="inferred from homology"/>
<evidence type="ECO:0008006" key="4">
    <source>
        <dbReference type="Google" id="ProtNLM"/>
    </source>
</evidence>
<evidence type="ECO:0000256" key="1">
    <source>
        <dbReference type="PROSITE-ProRule" id="PRU00706"/>
    </source>
</evidence>
<dbReference type="Gene3D" id="3.30.70.141">
    <property type="entry name" value="Nucleoside diphosphate kinase-like domain"/>
    <property type="match status" value="1"/>
</dbReference>
<comment type="similarity">
    <text evidence="1">Belongs to the NDK family.</text>
</comment>
<keyword evidence="3" id="KW-1185">Reference proteome</keyword>
<organism evidence="2 3">
    <name type="scientific">Nonomuraea marmarensis</name>
    <dbReference type="NCBI Taxonomy" id="3351344"/>
    <lineage>
        <taxon>Bacteria</taxon>
        <taxon>Bacillati</taxon>
        <taxon>Actinomycetota</taxon>
        <taxon>Actinomycetes</taxon>
        <taxon>Streptosporangiales</taxon>
        <taxon>Streptosporangiaceae</taxon>
        <taxon>Nonomuraea</taxon>
    </lineage>
</organism>
<gene>
    <name evidence="2" type="ORF">ACFLIM_29940</name>
</gene>
<name>A0ABW7AMC3_9ACTN</name>